<dbReference type="KEGG" id="cgv:CGLAU_05575"/>
<evidence type="ECO:0000313" key="2">
    <source>
        <dbReference type="Proteomes" id="UP000217209"/>
    </source>
</evidence>
<proteinExistence type="predicted"/>
<organism evidence="1 2">
    <name type="scientific">Corynebacterium glaucum</name>
    <dbReference type="NCBI Taxonomy" id="187491"/>
    <lineage>
        <taxon>Bacteria</taxon>
        <taxon>Bacillati</taxon>
        <taxon>Actinomycetota</taxon>
        <taxon>Actinomycetes</taxon>
        <taxon>Mycobacteriales</taxon>
        <taxon>Corynebacteriaceae</taxon>
        <taxon>Corynebacterium</taxon>
    </lineage>
</organism>
<evidence type="ECO:0000313" key="1">
    <source>
        <dbReference type="EMBL" id="AQQ15086.1"/>
    </source>
</evidence>
<sequence precursor="true">MTAKSGGTTDDPDLALARYVRMQLLDREPDTSDVEDLGGDARLKRADRPKGRLVAVSVPQEESSSVYFTFAGGDPDALAQPLIDDIRSQEDANVR</sequence>
<keyword evidence="2" id="KW-1185">Reference proteome</keyword>
<reference evidence="1 2" key="1">
    <citation type="submission" date="2016-12" db="EMBL/GenBank/DDBJ databases">
        <authorList>
            <person name="Song W.-J."/>
            <person name="Kurnit D.M."/>
        </authorList>
    </citation>
    <scope>NUCLEOTIDE SEQUENCE [LARGE SCALE GENOMIC DNA]</scope>
    <source>
        <strain evidence="1 2">DSM 30827</strain>
    </source>
</reference>
<gene>
    <name evidence="1" type="ORF">CGLAU_05575</name>
</gene>
<dbReference type="EMBL" id="CP019688">
    <property type="protein sequence ID" value="AQQ15086.1"/>
    <property type="molecule type" value="Genomic_DNA"/>
</dbReference>
<protein>
    <submittedName>
        <fullName evidence="1">Uncharacterized protein</fullName>
    </submittedName>
</protein>
<dbReference type="Proteomes" id="UP000217209">
    <property type="component" value="Chromosome"/>
</dbReference>
<name>A0A1Q2HW53_9CORY</name>
<dbReference type="AlphaFoldDB" id="A0A1Q2HW53"/>
<accession>A0A1Q2HW53</accession>